<name>A0AAV7TPP4_PLEWA</name>
<dbReference type="AlphaFoldDB" id="A0AAV7TPP4"/>
<dbReference type="Proteomes" id="UP001066276">
    <property type="component" value="Chromosome 3_2"/>
</dbReference>
<feature type="compositionally biased region" description="Basic and acidic residues" evidence="1">
    <location>
        <begin position="128"/>
        <end position="147"/>
    </location>
</feature>
<feature type="region of interest" description="Disordered" evidence="1">
    <location>
        <begin position="38"/>
        <end position="66"/>
    </location>
</feature>
<organism evidence="2 3">
    <name type="scientific">Pleurodeles waltl</name>
    <name type="common">Iberian ribbed newt</name>
    <dbReference type="NCBI Taxonomy" id="8319"/>
    <lineage>
        <taxon>Eukaryota</taxon>
        <taxon>Metazoa</taxon>
        <taxon>Chordata</taxon>
        <taxon>Craniata</taxon>
        <taxon>Vertebrata</taxon>
        <taxon>Euteleostomi</taxon>
        <taxon>Amphibia</taxon>
        <taxon>Batrachia</taxon>
        <taxon>Caudata</taxon>
        <taxon>Salamandroidea</taxon>
        <taxon>Salamandridae</taxon>
        <taxon>Pleurodelinae</taxon>
        <taxon>Pleurodeles</taxon>
    </lineage>
</organism>
<feature type="region of interest" description="Disordered" evidence="1">
    <location>
        <begin position="1"/>
        <end position="24"/>
    </location>
</feature>
<evidence type="ECO:0000256" key="1">
    <source>
        <dbReference type="SAM" id="MobiDB-lite"/>
    </source>
</evidence>
<dbReference type="EMBL" id="JANPWB010000006">
    <property type="protein sequence ID" value="KAJ1178169.1"/>
    <property type="molecule type" value="Genomic_DNA"/>
</dbReference>
<feature type="region of interest" description="Disordered" evidence="1">
    <location>
        <begin position="80"/>
        <end position="147"/>
    </location>
</feature>
<accession>A0AAV7TPP4</accession>
<keyword evidence="3" id="KW-1185">Reference proteome</keyword>
<protein>
    <submittedName>
        <fullName evidence="2">Uncharacterized protein</fullName>
    </submittedName>
</protein>
<reference evidence="2" key="1">
    <citation type="journal article" date="2022" name="bioRxiv">
        <title>Sequencing and chromosome-scale assembly of the giantPleurodeles waltlgenome.</title>
        <authorList>
            <person name="Brown T."/>
            <person name="Elewa A."/>
            <person name="Iarovenko S."/>
            <person name="Subramanian E."/>
            <person name="Araus A.J."/>
            <person name="Petzold A."/>
            <person name="Susuki M."/>
            <person name="Suzuki K.-i.T."/>
            <person name="Hayashi T."/>
            <person name="Toyoda A."/>
            <person name="Oliveira C."/>
            <person name="Osipova E."/>
            <person name="Leigh N.D."/>
            <person name="Simon A."/>
            <person name="Yun M.H."/>
        </authorList>
    </citation>
    <scope>NUCLEOTIDE SEQUENCE</scope>
    <source>
        <strain evidence="2">20211129_DDA</strain>
        <tissue evidence="2">Liver</tissue>
    </source>
</reference>
<proteinExistence type="predicted"/>
<evidence type="ECO:0000313" key="2">
    <source>
        <dbReference type="EMBL" id="KAJ1178169.1"/>
    </source>
</evidence>
<sequence>MTSRQAAASRDGPARRKEKGGSGFERLVERCVPRWRFASGPHLQPATPLPPCSLTQPPLIPPPPQRVLRRYGVRRRAVTRIAHTPTKEQGPKQRQQAQHRELNRPVLSLSAMSDVTGGHLVQTRKQKGGGEREETATAELRRRANRE</sequence>
<comment type="caution">
    <text evidence="2">The sequence shown here is derived from an EMBL/GenBank/DDBJ whole genome shotgun (WGS) entry which is preliminary data.</text>
</comment>
<evidence type="ECO:0000313" key="3">
    <source>
        <dbReference type="Proteomes" id="UP001066276"/>
    </source>
</evidence>
<gene>
    <name evidence="2" type="ORF">NDU88_003416</name>
</gene>